<proteinExistence type="predicted"/>
<protein>
    <submittedName>
        <fullName evidence="1">Uncharacterized protein</fullName>
    </submittedName>
</protein>
<evidence type="ECO:0000313" key="1">
    <source>
        <dbReference type="EMBL" id="SBS50057.1"/>
    </source>
</evidence>
<dbReference type="EMBL" id="HAEJ01009600">
    <property type="protein sequence ID" value="SBS50057.1"/>
    <property type="molecule type" value="Transcribed_RNA"/>
</dbReference>
<dbReference type="AlphaFoldDB" id="A0A1A8URV4"/>
<feature type="non-terminal residue" evidence="1">
    <location>
        <position position="1"/>
    </location>
</feature>
<feature type="non-terminal residue" evidence="1">
    <location>
        <position position="116"/>
    </location>
</feature>
<gene>
    <name evidence="1" type="primary">Nfu_g_1_024638</name>
</gene>
<name>A0A1A8URV4_NOTFU</name>
<accession>A0A1A8URV4</accession>
<sequence length="116" mass="13277">RRHVLQDSVQGARLNARSISNKSFIVNELFTREKLDYLFLTGTWQQNGYFVHFNEICPPNCSVFTTPRPTRRGGGLAVVFKDKHVCNLVKNGPFTTFECQVIKAGLQNVFHCILIY</sequence>
<organism evidence="1">
    <name type="scientific">Nothobranchius furzeri</name>
    <name type="common">Turquoise killifish</name>
    <dbReference type="NCBI Taxonomy" id="105023"/>
    <lineage>
        <taxon>Eukaryota</taxon>
        <taxon>Metazoa</taxon>
        <taxon>Chordata</taxon>
        <taxon>Craniata</taxon>
        <taxon>Vertebrata</taxon>
        <taxon>Euteleostomi</taxon>
        <taxon>Actinopterygii</taxon>
        <taxon>Neopterygii</taxon>
        <taxon>Teleostei</taxon>
        <taxon>Neoteleostei</taxon>
        <taxon>Acanthomorphata</taxon>
        <taxon>Ovalentaria</taxon>
        <taxon>Atherinomorphae</taxon>
        <taxon>Cyprinodontiformes</taxon>
        <taxon>Nothobranchiidae</taxon>
        <taxon>Nothobranchius</taxon>
    </lineage>
</organism>
<reference evidence="1" key="2">
    <citation type="submission" date="2016-06" db="EMBL/GenBank/DDBJ databases">
        <title>The genome of a short-lived fish provides insights into sex chromosome evolution and the genetic control of aging.</title>
        <authorList>
            <person name="Reichwald K."/>
            <person name="Felder M."/>
            <person name="Petzold A."/>
            <person name="Koch P."/>
            <person name="Groth M."/>
            <person name="Platzer M."/>
        </authorList>
    </citation>
    <scope>NUCLEOTIDE SEQUENCE</scope>
    <source>
        <tissue evidence="1">Brain</tissue>
    </source>
</reference>
<reference evidence="1" key="1">
    <citation type="submission" date="2016-05" db="EMBL/GenBank/DDBJ databases">
        <authorList>
            <person name="Lavstsen T."/>
            <person name="Jespersen J.S."/>
        </authorList>
    </citation>
    <scope>NUCLEOTIDE SEQUENCE</scope>
    <source>
        <tissue evidence="1">Brain</tissue>
    </source>
</reference>